<evidence type="ECO:0000313" key="3">
    <source>
        <dbReference type="Proteomes" id="UP000318571"/>
    </source>
</evidence>
<gene>
    <name evidence="2" type="ORF">TCAL_14891</name>
</gene>
<proteinExistence type="predicted"/>
<protein>
    <submittedName>
        <fullName evidence="2">Uncharacterized protein</fullName>
    </submittedName>
</protein>
<keyword evidence="3" id="KW-1185">Reference proteome</keyword>
<organism evidence="2 3">
    <name type="scientific">Tigriopus californicus</name>
    <name type="common">Marine copepod</name>
    <dbReference type="NCBI Taxonomy" id="6832"/>
    <lineage>
        <taxon>Eukaryota</taxon>
        <taxon>Metazoa</taxon>
        <taxon>Ecdysozoa</taxon>
        <taxon>Arthropoda</taxon>
        <taxon>Crustacea</taxon>
        <taxon>Multicrustacea</taxon>
        <taxon>Hexanauplia</taxon>
        <taxon>Copepoda</taxon>
        <taxon>Harpacticoida</taxon>
        <taxon>Harpacticidae</taxon>
        <taxon>Tigriopus</taxon>
    </lineage>
</organism>
<dbReference type="Proteomes" id="UP000318571">
    <property type="component" value="Chromosome 7"/>
</dbReference>
<evidence type="ECO:0000256" key="1">
    <source>
        <dbReference type="SAM" id="MobiDB-lite"/>
    </source>
</evidence>
<dbReference type="OMA" id="TIDECHH"/>
<feature type="region of interest" description="Disordered" evidence="1">
    <location>
        <begin position="391"/>
        <end position="419"/>
    </location>
</feature>
<reference evidence="2 3" key="1">
    <citation type="journal article" date="2018" name="Nat. Ecol. Evol.">
        <title>Genomic signatures of mitonuclear coevolution across populations of Tigriopus californicus.</title>
        <authorList>
            <person name="Barreto F.S."/>
            <person name="Watson E.T."/>
            <person name="Lima T.G."/>
            <person name="Willett C.S."/>
            <person name="Edmands S."/>
            <person name="Li W."/>
            <person name="Burton R.S."/>
        </authorList>
    </citation>
    <scope>NUCLEOTIDE SEQUENCE [LARGE SCALE GENOMIC DNA]</scope>
    <source>
        <strain evidence="2 3">San Diego</strain>
    </source>
</reference>
<accession>A0A553P3G0</accession>
<evidence type="ECO:0000313" key="2">
    <source>
        <dbReference type="EMBL" id="TRY72236.1"/>
    </source>
</evidence>
<sequence length="447" mass="50389">MHLDTQDQELELDVKIGVRDLTDNVSEPPENAAQLKISSCHSVELFPRIINRMANLKNITISKSDEVNVHPRLYNAKAGTRLSSHLQIVEFSEIRNLKIARQSFDGISVDGSFWLKEIAMERVPSMAFHFDHVKEFSVFGSRFDRVSMWGFRLESCGEFNALGMTRFVSLATRGLYLKCDKFMLAYNVFVSVHDSSFDVKFGFADIQGNTFDSMIGKPFMAFRPMARDELTNPESQRGLVFRENKFTASPSLPFGSLAMPAFEKLDPEAEYIDIDKNHFVCECSKLSWFIGLMTHQFDKEAIQDIGNDDVGYGSLDFLELVYETSGHCLDCQLTTCEVTEKDFMKYADSALIVHDNELKCSMSGQALKSHSKDGKSSFIIPERPSSYSYEREHENDSSLENPSPPDNLNLKRDGDQSNVSEVTGSGVTYHISLLGLTSCLAIRTLLL</sequence>
<comment type="caution">
    <text evidence="2">The sequence shown here is derived from an EMBL/GenBank/DDBJ whole genome shotgun (WGS) entry which is preliminary data.</text>
</comment>
<dbReference type="EMBL" id="VCGU01000008">
    <property type="protein sequence ID" value="TRY72236.1"/>
    <property type="molecule type" value="Genomic_DNA"/>
</dbReference>
<name>A0A553P3G0_TIGCA</name>
<dbReference type="AlphaFoldDB" id="A0A553P3G0"/>